<comment type="caution">
    <text evidence="2">The sequence shown here is derived from an EMBL/GenBank/DDBJ whole genome shotgun (WGS) entry which is preliminary data.</text>
</comment>
<sequence>MMSSGSPRTIAVPPVAKTAPITTQPKADAVKMKTLSPQNETQEPCVHNQAQRLRGGGAAKDCFLGLFACFMCFECCEGCCDCIADILCASSPALCYAELICDL</sequence>
<organism evidence="2 3">
    <name type="scientific">Tricholomella constricta</name>
    <dbReference type="NCBI Taxonomy" id="117010"/>
    <lineage>
        <taxon>Eukaryota</taxon>
        <taxon>Fungi</taxon>
        <taxon>Dikarya</taxon>
        <taxon>Basidiomycota</taxon>
        <taxon>Agaricomycotina</taxon>
        <taxon>Agaricomycetes</taxon>
        <taxon>Agaricomycetidae</taxon>
        <taxon>Agaricales</taxon>
        <taxon>Tricholomatineae</taxon>
        <taxon>Lyophyllaceae</taxon>
        <taxon>Tricholomella</taxon>
    </lineage>
</organism>
<dbReference type="EMBL" id="JAACJP010000022">
    <property type="protein sequence ID" value="KAF5377913.1"/>
    <property type="molecule type" value="Genomic_DNA"/>
</dbReference>
<dbReference type="Proteomes" id="UP000565441">
    <property type="component" value="Unassembled WGS sequence"/>
</dbReference>
<reference evidence="2 3" key="1">
    <citation type="journal article" date="2020" name="ISME J.">
        <title>Uncovering the hidden diversity of litter-decomposition mechanisms in mushroom-forming fungi.</title>
        <authorList>
            <person name="Floudas D."/>
            <person name="Bentzer J."/>
            <person name="Ahren D."/>
            <person name="Johansson T."/>
            <person name="Persson P."/>
            <person name="Tunlid A."/>
        </authorList>
    </citation>
    <scope>NUCLEOTIDE SEQUENCE [LARGE SCALE GENOMIC DNA]</scope>
    <source>
        <strain evidence="2 3">CBS 661.87</strain>
    </source>
</reference>
<proteinExistence type="predicted"/>
<gene>
    <name evidence="2" type="ORF">D9615_006690</name>
</gene>
<feature type="region of interest" description="Disordered" evidence="1">
    <location>
        <begin position="1"/>
        <end position="22"/>
    </location>
</feature>
<protein>
    <submittedName>
        <fullName evidence="2">Uncharacterized protein</fullName>
    </submittedName>
</protein>
<evidence type="ECO:0000256" key="1">
    <source>
        <dbReference type="SAM" id="MobiDB-lite"/>
    </source>
</evidence>
<dbReference type="OrthoDB" id="3261439at2759"/>
<evidence type="ECO:0000313" key="2">
    <source>
        <dbReference type="EMBL" id="KAF5377913.1"/>
    </source>
</evidence>
<name>A0A8H5H6X4_9AGAR</name>
<dbReference type="AlphaFoldDB" id="A0A8H5H6X4"/>
<evidence type="ECO:0000313" key="3">
    <source>
        <dbReference type="Proteomes" id="UP000565441"/>
    </source>
</evidence>
<keyword evidence="3" id="KW-1185">Reference proteome</keyword>
<accession>A0A8H5H6X4</accession>